<proteinExistence type="predicted"/>
<evidence type="ECO:0000256" key="1">
    <source>
        <dbReference type="SAM" id="MobiDB-lite"/>
    </source>
</evidence>
<sequence length="122" mass="13186">MAFLAPPPSLQSLLRAPLSSHEAKAQRTSSLNPSDQFSFQSKAGAACRRPSLATPLSAESKRNKYLQELLCKLIVGVIVEVGSNVVGEDYEKLAKELEAASPLQIMVKALDKFGNDIAIAFR</sequence>
<reference evidence="2 3" key="1">
    <citation type="journal article" date="2019" name="G3 (Bethesda)">
        <title>Sequencing of a Wild Apple (Malus baccata) Genome Unravels the Differences Between Cultivated and Wild Apple Species Regarding Disease Resistance and Cold Tolerance.</title>
        <authorList>
            <person name="Chen X."/>
        </authorList>
    </citation>
    <scope>NUCLEOTIDE SEQUENCE [LARGE SCALE GENOMIC DNA]</scope>
    <source>
        <strain evidence="3">cv. Shandingzi</strain>
        <tissue evidence="2">Leaves</tissue>
    </source>
</reference>
<name>A0A540LSU1_MALBA</name>
<feature type="region of interest" description="Disordered" evidence="1">
    <location>
        <begin position="24"/>
        <end position="45"/>
    </location>
</feature>
<accession>A0A540LSU1</accession>
<organism evidence="2 3">
    <name type="scientific">Malus baccata</name>
    <name type="common">Siberian crab apple</name>
    <name type="synonym">Pyrus baccata</name>
    <dbReference type="NCBI Taxonomy" id="106549"/>
    <lineage>
        <taxon>Eukaryota</taxon>
        <taxon>Viridiplantae</taxon>
        <taxon>Streptophyta</taxon>
        <taxon>Embryophyta</taxon>
        <taxon>Tracheophyta</taxon>
        <taxon>Spermatophyta</taxon>
        <taxon>Magnoliopsida</taxon>
        <taxon>eudicotyledons</taxon>
        <taxon>Gunneridae</taxon>
        <taxon>Pentapetalae</taxon>
        <taxon>rosids</taxon>
        <taxon>fabids</taxon>
        <taxon>Rosales</taxon>
        <taxon>Rosaceae</taxon>
        <taxon>Amygdaloideae</taxon>
        <taxon>Maleae</taxon>
        <taxon>Malus</taxon>
    </lineage>
</organism>
<dbReference type="AlphaFoldDB" id="A0A540LSU1"/>
<protein>
    <submittedName>
        <fullName evidence="2">Uncharacterized protein</fullName>
    </submittedName>
</protein>
<evidence type="ECO:0000313" key="2">
    <source>
        <dbReference type="EMBL" id="TQD89580.1"/>
    </source>
</evidence>
<evidence type="ECO:0000313" key="3">
    <source>
        <dbReference type="Proteomes" id="UP000315295"/>
    </source>
</evidence>
<dbReference type="STRING" id="106549.A0A540LSU1"/>
<feature type="compositionally biased region" description="Polar residues" evidence="1">
    <location>
        <begin position="26"/>
        <end position="41"/>
    </location>
</feature>
<dbReference type="Proteomes" id="UP000315295">
    <property type="component" value="Unassembled WGS sequence"/>
</dbReference>
<keyword evidence="3" id="KW-1185">Reference proteome</keyword>
<comment type="caution">
    <text evidence="2">The sequence shown here is derived from an EMBL/GenBank/DDBJ whole genome shotgun (WGS) entry which is preliminary data.</text>
</comment>
<gene>
    <name evidence="2" type="ORF">C1H46_024877</name>
</gene>
<dbReference type="EMBL" id="VIEB01000474">
    <property type="protein sequence ID" value="TQD89580.1"/>
    <property type="molecule type" value="Genomic_DNA"/>
</dbReference>